<reference evidence="2 3" key="1">
    <citation type="journal article" date="2013" name="Nat. Commun.">
        <title>The evolution and pathogenic mechanisms of the rice sheath blight pathogen.</title>
        <authorList>
            <person name="Zheng A."/>
            <person name="Lin R."/>
            <person name="Xu L."/>
            <person name="Qin P."/>
            <person name="Tang C."/>
            <person name="Ai P."/>
            <person name="Zhang D."/>
            <person name="Liu Y."/>
            <person name="Sun Z."/>
            <person name="Feng H."/>
            <person name="Wang Y."/>
            <person name="Chen Y."/>
            <person name="Liang X."/>
            <person name="Fu R."/>
            <person name="Li Q."/>
            <person name="Zhang J."/>
            <person name="Yu X."/>
            <person name="Xie Z."/>
            <person name="Ding L."/>
            <person name="Guan P."/>
            <person name="Tang J."/>
            <person name="Liang Y."/>
            <person name="Wang S."/>
            <person name="Deng Q."/>
            <person name="Li S."/>
            <person name="Zhu J."/>
            <person name="Wang L."/>
            <person name="Liu H."/>
            <person name="Li P."/>
        </authorList>
    </citation>
    <scope>NUCLEOTIDE SEQUENCE [LARGE SCALE GENOMIC DNA]</scope>
    <source>
        <strain evidence="3">AG-1 IA</strain>
    </source>
</reference>
<dbReference type="STRING" id="983506.L8X8P4"/>
<accession>L8X8P4</accession>
<evidence type="ECO:0000313" key="3">
    <source>
        <dbReference type="Proteomes" id="UP000011668"/>
    </source>
</evidence>
<sequence length="468" mass="51928">MSADQQPRDGGLVARRASREDSGGGQQQGHTIVIVVKWGGAEWGGNSRAFNSRDETVLYVVSPERRVLARGRSNTDRFISATDRPIQNFRLYTPRTMRLNEVVASPSPQPPMLYRLSHTHRHASGAKRGQNVRNKNRVSDVKHFEPLIRIFHSWVQVLDCHLPRSRPSVVPALFRHDYSLATHCLIYRLRTMTRWIFPILLSFTAFASAFASNDTAVHVHHRIRRPGEQPVPFSHKGTVVLTPTGPSYAPANAFRDQLATWIASTPDTRYEIALETDGDQDDWPRSSVKLVSLDARMPIDPVLTIPIYGYKCHLTSAYEEYLTLHKTVSGDIFALDYHLDSVPKNGACPHTPSAMYIASTDVQVKSPTPVPPPMGADGQPIKPVSEQSFIQKYWMYIVPALIILLVLPAGPEEGAPHCLRHTQPCVGNSIVNCPSIGQDISCARAVPINGVGATQNEGSRPIPIQPMI</sequence>
<comment type="caution">
    <text evidence="2">The sequence shown here is derived from an EMBL/GenBank/DDBJ whole genome shotgun (WGS) entry which is preliminary data.</text>
</comment>
<dbReference type="Proteomes" id="UP000011668">
    <property type="component" value="Unassembled WGS sequence"/>
</dbReference>
<evidence type="ECO:0000256" key="1">
    <source>
        <dbReference type="SAM" id="MobiDB-lite"/>
    </source>
</evidence>
<proteinExistence type="predicted"/>
<evidence type="ECO:0000313" key="2">
    <source>
        <dbReference type="EMBL" id="ELU45438.1"/>
    </source>
</evidence>
<dbReference type="Pfam" id="PF21203">
    <property type="entry name" value="ECM10"/>
    <property type="match status" value="1"/>
</dbReference>
<dbReference type="AlphaFoldDB" id="L8X8P4"/>
<dbReference type="EMBL" id="AFRT01000080">
    <property type="protein sequence ID" value="ELU45438.1"/>
    <property type="molecule type" value="Genomic_DNA"/>
</dbReference>
<keyword evidence="3" id="KW-1185">Reference proteome</keyword>
<dbReference type="HOGENOM" id="CLU_584187_0_0_1"/>
<name>L8X8P4_THACA</name>
<dbReference type="CDD" id="cd22209">
    <property type="entry name" value="EMC10"/>
    <property type="match status" value="1"/>
</dbReference>
<feature type="region of interest" description="Disordered" evidence="1">
    <location>
        <begin position="1"/>
        <end position="28"/>
    </location>
</feature>
<dbReference type="OrthoDB" id="1894652at2759"/>
<organism evidence="2 3">
    <name type="scientific">Thanatephorus cucumeris (strain AG1-IA)</name>
    <name type="common">Rice sheath blight fungus</name>
    <name type="synonym">Rhizoctonia solani</name>
    <dbReference type="NCBI Taxonomy" id="983506"/>
    <lineage>
        <taxon>Eukaryota</taxon>
        <taxon>Fungi</taxon>
        <taxon>Dikarya</taxon>
        <taxon>Basidiomycota</taxon>
        <taxon>Agaricomycotina</taxon>
        <taxon>Agaricomycetes</taxon>
        <taxon>Cantharellales</taxon>
        <taxon>Ceratobasidiaceae</taxon>
        <taxon>Rhizoctonia</taxon>
        <taxon>Rhizoctonia solani AG-1</taxon>
    </lineage>
</organism>
<gene>
    <name evidence="2" type="ORF">AG1IA_00537</name>
</gene>
<protein>
    <submittedName>
        <fullName evidence="2">Uncharacterized protein</fullName>
    </submittedName>
</protein>